<dbReference type="Gene3D" id="3.20.20.80">
    <property type="entry name" value="Glycosidases"/>
    <property type="match status" value="3"/>
</dbReference>
<feature type="domain" description="Glycosyl hydrolase family 13 catalytic" evidence="2">
    <location>
        <begin position="38"/>
        <end position="555"/>
    </location>
</feature>
<dbReference type="GO" id="GO:0005992">
    <property type="term" value="P:trehalose biosynthetic process"/>
    <property type="evidence" value="ECO:0007669"/>
    <property type="project" value="TreeGrafter"/>
</dbReference>
<dbReference type="AlphaFoldDB" id="A0A0S4KWW6"/>
<dbReference type="SMART" id="SM00642">
    <property type="entry name" value="Aamy"/>
    <property type="match status" value="1"/>
</dbReference>
<dbReference type="Gene3D" id="1.10.10.470">
    <property type="entry name" value="Maltooligosyl trehalose synthase, domain 4"/>
    <property type="match status" value="1"/>
</dbReference>
<reference evidence="4" key="1">
    <citation type="submission" date="2015-09" db="EMBL/GenBank/DDBJ databases">
        <authorList>
            <person name="Daims H."/>
        </authorList>
    </citation>
    <scope>NUCLEOTIDE SEQUENCE [LARGE SCALE GENOMIC DNA]</scope>
</reference>
<proteinExistence type="predicted"/>
<name>A0A0S4KWW6_9BACT</name>
<evidence type="ECO:0000259" key="2">
    <source>
        <dbReference type="SMART" id="SM00642"/>
    </source>
</evidence>
<dbReference type="InterPro" id="IPR006047">
    <property type="entry name" value="GH13_cat_dom"/>
</dbReference>
<dbReference type="GO" id="GO:0047470">
    <property type="term" value="F:(1,4)-alpha-D-glucan 1-alpha-D-glucosylmutase activity"/>
    <property type="evidence" value="ECO:0007669"/>
    <property type="project" value="TreeGrafter"/>
</dbReference>
<accession>A0A0S4KWW6</accession>
<dbReference type="STRING" id="1715989.NITINOP_2734"/>
<dbReference type="CDD" id="cd11336">
    <property type="entry name" value="AmyAc_MTSase"/>
    <property type="match status" value="1"/>
</dbReference>
<dbReference type="InterPro" id="IPR012767">
    <property type="entry name" value="Trehalose_TreY"/>
</dbReference>
<evidence type="ECO:0000256" key="1">
    <source>
        <dbReference type="SAM" id="MobiDB-lite"/>
    </source>
</evidence>
<feature type="region of interest" description="Disordered" evidence="1">
    <location>
        <begin position="1"/>
        <end position="37"/>
    </location>
</feature>
<gene>
    <name evidence="3" type="primary">treY</name>
    <name evidence="3" type="ORF">NITINOP_2734</name>
</gene>
<sequence length="996" mass="114031">MTAPLQSQRDDSGNHQAGEPNGRRLDHAPPSVSHPRVPVSTYRVQLNQRCTFLDAARIVPYLHGLGITDLYCSPYFTAVPGSPHGYDVVDPTALNPELGTEEDYRTLVEALRRHGMGQLLDVVSNHMGVARQINGWWRDVLENGPSSRYASFFDIDWNPLKPELRNKVLLPILGDQYGTVLENQELRLCYESGAFSIRYYDHRLPVAPKTWALILGYRLPSLIQELGTEDPALMELQSIMTALKHLPSRLEQDPELVAERYREKGIIARRLATLMESSSTIRVFVEGNVRLINGDKDDPRSFDTLDAILNDQAYRVAYWRVASEEINYRRFFDINELAAIRMEDPAVFHETHRLLFRLMKEGAVTGLRIDHVDGLYDPADYLNKLQRWANAELRIGSPEVERPLYVVVEKILGVSEELPANWPVYGTTGYDFLSWINQLFIDRSNERAFDTIYRRFTGKHESFEEITCHCKQVIMQAAMAGELNVLGYQLNRLSERNRRSRDFTLNSLTHAIQEIIACFPVYRTYITGGTGEVPARDRSFIWEAVSKAKRRNPTMSGLVFDFVRDLLLAPRDRDQVVGEERLRFVTKFQQTTSPVAAKGIEDTAFYRFHRFIALNEVGSDPRQFGITPGLMHDHLKVRQHRWSGSLSATATHDTKRGEDVRARLHVLSEMPKQWKDHVLRWHKLNRGFKRKVGGESVPGRNEEYLFYQTLVGAWPFEPMDEDGYRAFVERIQRYMNKAVKEAKQYTSWISPDVEYEEAVQEFVARVLDRATSNPFLDDFLPFQSVVAGYGVYNSLSQLLVKVTAPGVPDFYQGTELWDLSLVDPDNRKPVDFAKRIDLLAELDQRADREADRLALVRDLVTHRADGRIKFYLTAQALRYRIAHAPIFQEGEYVKLECLGVHANRLFAFARLHPEGTVLTVIPRLLAGLIADPRIPPLGETVWGETWVVVPAWREGTKFRNVFTGERLKTITQGERQVLSAGEVFLHCPVACLEKEG</sequence>
<evidence type="ECO:0000313" key="4">
    <source>
        <dbReference type="Proteomes" id="UP000066284"/>
    </source>
</evidence>
<dbReference type="InterPro" id="IPR017853">
    <property type="entry name" value="GH"/>
</dbReference>
<dbReference type="PANTHER" id="PTHR10357:SF216">
    <property type="entry name" value="MALTOOLIGOSYL TREHALOSE SYNTHASE-RELATED"/>
    <property type="match status" value="1"/>
</dbReference>
<keyword evidence="4" id="KW-1185">Reference proteome</keyword>
<dbReference type="Pfam" id="PF00128">
    <property type="entry name" value="Alpha-amylase"/>
    <property type="match status" value="1"/>
</dbReference>
<dbReference type="KEGG" id="nio:NITINOP_2734"/>
<dbReference type="InterPro" id="IPR013797">
    <property type="entry name" value="Maltooligo_trehalose_synth_4"/>
</dbReference>
<dbReference type="PANTHER" id="PTHR10357">
    <property type="entry name" value="ALPHA-AMYLASE FAMILY MEMBER"/>
    <property type="match status" value="1"/>
</dbReference>
<dbReference type="NCBIfam" id="TIGR02401">
    <property type="entry name" value="trehalose_TreY"/>
    <property type="match status" value="1"/>
</dbReference>
<dbReference type="Proteomes" id="UP000066284">
    <property type="component" value="Chromosome 1"/>
</dbReference>
<organism evidence="3 4">
    <name type="scientific">Candidatus Nitrospira inopinata</name>
    <dbReference type="NCBI Taxonomy" id="1715989"/>
    <lineage>
        <taxon>Bacteria</taxon>
        <taxon>Pseudomonadati</taxon>
        <taxon>Nitrospirota</taxon>
        <taxon>Nitrospiria</taxon>
        <taxon>Nitrospirales</taxon>
        <taxon>Nitrospiraceae</taxon>
        <taxon>Nitrospira</taxon>
    </lineage>
</organism>
<dbReference type="SUPFAM" id="SSF51445">
    <property type="entry name" value="(Trans)glycosidases"/>
    <property type="match status" value="1"/>
</dbReference>
<dbReference type="GO" id="GO:0030980">
    <property type="term" value="P:alpha-glucan catabolic process"/>
    <property type="evidence" value="ECO:0007669"/>
    <property type="project" value="TreeGrafter"/>
</dbReference>
<protein>
    <submittedName>
        <fullName evidence="3">Similar to maltooligosyl trehalose synthase treY</fullName>
    </submittedName>
</protein>
<dbReference type="RefSeq" id="WP_197549063.1">
    <property type="nucleotide sequence ID" value="NZ_LN885086.1"/>
</dbReference>
<dbReference type="EMBL" id="LN885086">
    <property type="protein sequence ID" value="CUQ67706.1"/>
    <property type="molecule type" value="Genomic_DNA"/>
</dbReference>
<evidence type="ECO:0000313" key="3">
    <source>
        <dbReference type="EMBL" id="CUQ67706.1"/>
    </source>
</evidence>